<gene>
    <name evidence="2" type="ORF">KOR34_47220</name>
</gene>
<feature type="transmembrane region" description="Helical" evidence="1">
    <location>
        <begin position="153"/>
        <end position="173"/>
    </location>
</feature>
<comment type="caution">
    <text evidence="2">The sequence shown here is derived from an EMBL/GenBank/DDBJ whole genome shotgun (WGS) entry which is preliminary data.</text>
</comment>
<dbReference type="Proteomes" id="UP000316714">
    <property type="component" value="Unassembled WGS sequence"/>
</dbReference>
<feature type="transmembrane region" description="Helical" evidence="1">
    <location>
        <begin position="67"/>
        <end position="89"/>
    </location>
</feature>
<keyword evidence="1" id="KW-0472">Membrane</keyword>
<dbReference type="EMBL" id="SIHJ01000005">
    <property type="protein sequence ID" value="TWT30164.1"/>
    <property type="molecule type" value="Genomic_DNA"/>
</dbReference>
<evidence type="ECO:0000256" key="1">
    <source>
        <dbReference type="SAM" id="Phobius"/>
    </source>
</evidence>
<dbReference type="RefSeq" id="WP_146568536.1">
    <property type="nucleotide sequence ID" value="NZ_SIHJ01000005.1"/>
</dbReference>
<dbReference type="AlphaFoldDB" id="A0A5C5UUV5"/>
<proteinExistence type="predicted"/>
<keyword evidence="3" id="KW-1185">Reference proteome</keyword>
<accession>A0A5C5UUV5</accession>
<keyword evidence="1" id="KW-0812">Transmembrane</keyword>
<organism evidence="2 3">
    <name type="scientific">Posidoniimonas corsicana</name>
    <dbReference type="NCBI Taxonomy" id="1938618"/>
    <lineage>
        <taxon>Bacteria</taxon>
        <taxon>Pseudomonadati</taxon>
        <taxon>Planctomycetota</taxon>
        <taxon>Planctomycetia</taxon>
        <taxon>Pirellulales</taxon>
        <taxon>Lacipirellulaceae</taxon>
        <taxon>Posidoniimonas</taxon>
    </lineage>
</organism>
<reference evidence="2 3" key="1">
    <citation type="submission" date="2019-02" db="EMBL/GenBank/DDBJ databases">
        <title>Deep-cultivation of Planctomycetes and their phenomic and genomic characterization uncovers novel biology.</title>
        <authorList>
            <person name="Wiegand S."/>
            <person name="Jogler M."/>
            <person name="Boedeker C."/>
            <person name="Pinto D."/>
            <person name="Vollmers J."/>
            <person name="Rivas-Marin E."/>
            <person name="Kohn T."/>
            <person name="Peeters S.H."/>
            <person name="Heuer A."/>
            <person name="Rast P."/>
            <person name="Oberbeckmann S."/>
            <person name="Bunk B."/>
            <person name="Jeske O."/>
            <person name="Meyerdierks A."/>
            <person name="Storesund J.E."/>
            <person name="Kallscheuer N."/>
            <person name="Luecker S."/>
            <person name="Lage O.M."/>
            <person name="Pohl T."/>
            <person name="Merkel B.J."/>
            <person name="Hornburger P."/>
            <person name="Mueller R.-W."/>
            <person name="Bruemmer F."/>
            <person name="Labrenz M."/>
            <person name="Spormann A.M."/>
            <person name="Op Den Camp H."/>
            <person name="Overmann J."/>
            <person name="Amann R."/>
            <person name="Jetten M.S.M."/>
            <person name="Mascher T."/>
            <person name="Medema M.H."/>
            <person name="Devos D.P."/>
            <person name="Kaster A.-K."/>
            <person name="Ovreas L."/>
            <person name="Rohde M."/>
            <person name="Galperin M.Y."/>
            <person name="Jogler C."/>
        </authorList>
    </citation>
    <scope>NUCLEOTIDE SEQUENCE [LARGE SCALE GENOMIC DNA]</scope>
    <source>
        <strain evidence="2 3">KOR34</strain>
    </source>
</reference>
<sequence>MATKHLLPCDCGKSIRVEPSQAGDRVVCECGAELDVPPLRQLRDLPLDVQPGDAPSARGGGEWSFRAGVLTAGLLIAAVLAGLGGWWWATEPPMPGGFDPNATAQRMEGLVDQMNAKQAYKQWVEFYSLNRPLAPVTDPRTQAAIDHVRHMRLVRTTLVIAGAVVAVLSLLLFTQLKPRKQA</sequence>
<keyword evidence="1" id="KW-1133">Transmembrane helix</keyword>
<evidence type="ECO:0000313" key="3">
    <source>
        <dbReference type="Proteomes" id="UP000316714"/>
    </source>
</evidence>
<name>A0A5C5UUV5_9BACT</name>
<dbReference type="OrthoDB" id="291015at2"/>
<protein>
    <submittedName>
        <fullName evidence="2">Uncharacterized protein</fullName>
    </submittedName>
</protein>
<evidence type="ECO:0000313" key="2">
    <source>
        <dbReference type="EMBL" id="TWT30164.1"/>
    </source>
</evidence>